<organism evidence="11 12">
    <name type="scientific">Ilyodon furcidens</name>
    <name type="common">goldbreast splitfin</name>
    <dbReference type="NCBI Taxonomy" id="33524"/>
    <lineage>
        <taxon>Eukaryota</taxon>
        <taxon>Metazoa</taxon>
        <taxon>Chordata</taxon>
        <taxon>Craniata</taxon>
        <taxon>Vertebrata</taxon>
        <taxon>Euteleostomi</taxon>
        <taxon>Actinopterygii</taxon>
        <taxon>Neopterygii</taxon>
        <taxon>Teleostei</taxon>
        <taxon>Neoteleostei</taxon>
        <taxon>Acanthomorphata</taxon>
        <taxon>Ovalentaria</taxon>
        <taxon>Atherinomorphae</taxon>
        <taxon>Cyprinodontiformes</taxon>
        <taxon>Goodeidae</taxon>
        <taxon>Ilyodon</taxon>
    </lineage>
</organism>
<dbReference type="PANTHER" id="PTHR13931:SF2">
    <property type="entry name" value="UBIQUITIN CONJUGATION FACTOR E4 B"/>
    <property type="match status" value="1"/>
</dbReference>
<keyword evidence="7" id="KW-0833">Ubl conjugation pathway</keyword>
<comment type="similarity">
    <text evidence="4">Belongs to the ubiquitin conjugation factor E4 family.</text>
</comment>
<dbReference type="Pfam" id="PF10408">
    <property type="entry name" value="Ufd2P_core"/>
    <property type="match status" value="1"/>
</dbReference>
<comment type="pathway">
    <text evidence="3">Protein modification; protein ubiquitination.</text>
</comment>
<evidence type="ECO:0000256" key="9">
    <source>
        <dbReference type="SAM" id="MobiDB-lite"/>
    </source>
</evidence>
<keyword evidence="8" id="KW-0539">Nucleus</keyword>
<evidence type="ECO:0000259" key="10">
    <source>
        <dbReference type="PROSITE" id="PS51698"/>
    </source>
</evidence>
<feature type="compositionally biased region" description="Low complexity" evidence="9">
    <location>
        <begin position="86"/>
        <end position="109"/>
    </location>
</feature>
<dbReference type="PROSITE" id="PS51698">
    <property type="entry name" value="U_BOX"/>
    <property type="match status" value="1"/>
</dbReference>
<comment type="subcellular location">
    <subcellularLocation>
        <location evidence="2">Cytoplasm</location>
    </subcellularLocation>
    <subcellularLocation>
        <location evidence="1">Nucleus</location>
    </subcellularLocation>
</comment>
<dbReference type="Proteomes" id="UP001482620">
    <property type="component" value="Unassembled WGS sequence"/>
</dbReference>
<dbReference type="EMBL" id="JAHRIQ010034790">
    <property type="protein sequence ID" value="MEQ2231479.1"/>
    <property type="molecule type" value="Genomic_DNA"/>
</dbReference>
<dbReference type="InterPro" id="IPR003613">
    <property type="entry name" value="Ubox_domain"/>
</dbReference>
<comment type="caution">
    <text evidence="11">The sequence shown here is derived from an EMBL/GenBank/DDBJ whole genome shotgun (WGS) entry which is preliminary data.</text>
</comment>
<accession>A0ABV0TG75</accession>
<evidence type="ECO:0000313" key="11">
    <source>
        <dbReference type="EMBL" id="MEQ2231479.1"/>
    </source>
</evidence>
<sequence length="1183" mass="133997">MEELSADEIRRRRLARLAGGQTSQPSTPLSTPLTSPQRETPPGPLPGPSGVSPQPVPAASQSLGLNVHSGTPATSPMGTSGVAYGSQSSEGVSSLSSSPSNSLETQSQSLSRSQSMDIDPASCEKSMSQVDVDSGIENMEVEDSDRREKRNSTEKETSANSDVSEDQALLLICKILRVSWKEQDRDVIFLPSLAADFHQNPKDVCSDFKDLISQILMEVLMMSSQSNIHNPFASLTATSKPIATAKSPDHRLTLVQPSSQGGSPMGPSAGSFGASSLSSLGACGGGMPCDSASDRFTIEACKETEMLNYLIERFDSVGMEERKAPKMCSQPNVSQLLSNIRSQCISHVALVLQGSLTQPRSPLQQSLLVPYMLCRNLPYGFIQELVRITHQEEEVFRQIFIPILHGLALAVKECSFDNDNFKFPLTALAELCEIKFGKTHPVCNLATSLPLWCPKPLSPGCGREIQRLSYLGAFFSLSVFAEDDTKVGDKYFSGPAITMENTRVVSQSLQHYLELARGDLFKVLHNILLNGETRELALNYMAALVNYNVKKAQMQTDDKLVSTDGLMLNFLWVLQQLSMKIKLETVDPYYIFHPRCRLVVSLEETRLKATMEELKSWMNELHEDPSKFSEPKFPTECFFLTLHTHHLSILPCCRRYIRRLRAIRELNRTVEELKNSEGQWKDSPLASRHREMLKRCKTQLKKLVRAKACADVGLLDENLLRRCLQFYSTVIKLILRMVDPAYPNITLPLNPEIPRSFAALPEFYVEDVAEFLLFVVQYSPQVLYEPCVQDVVTFLVVFICSQHYIRNPYLIAKLVEVLFVTNPAVQPRTQRFSEMMENHPLSIKHLVPALMKFYTDVEHTGATSEFYDKFTIRYHISTIFKSLWQNIAHHGTFMEEFNSGKQFVRYINMLINDTTFLLDESLESLKRIHEVQEEMKNKEQWEQLPREQQQSRQSQLTQDERVSRSYLALATETVEMFHILTKQVQKPFLRPELGPRLAAMLNFNLQQLCGPKCRDLKVENPEKYGFEPKKLLDQLTDIYLQLDCARFAKAIADDQRSYSRELFEDVISKMRKAGIKSSIAIEKFKLLSEKVEEIVAKNSQSEMDYSDAPDEFKDPLMDTLMTDPVMLPSGNIMDRSIILRHLLNSPTDPFNRQPLTESMLESVPDLKERIHAWMREKQGTRPL</sequence>
<feature type="compositionally biased region" description="Low complexity" evidence="9">
    <location>
        <begin position="48"/>
        <end position="60"/>
    </location>
</feature>
<reference evidence="11 12" key="1">
    <citation type="submission" date="2021-06" db="EMBL/GenBank/DDBJ databases">
        <authorList>
            <person name="Palmer J.M."/>
        </authorList>
    </citation>
    <scope>NUCLEOTIDE SEQUENCE [LARGE SCALE GENOMIC DNA]</scope>
    <source>
        <strain evidence="12">if_2019</strain>
        <tissue evidence="11">Muscle</tissue>
    </source>
</reference>
<evidence type="ECO:0000256" key="1">
    <source>
        <dbReference type="ARBA" id="ARBA00004123"/>
    </source>
</evidence>
<evidence type="ECO:0000256" key="5">
    <source>
        <dbReference type="ARBA" id="ARBA00022490"/>
    </source>
</evidence>
<dbReference type="Gene3D" id="3.30.40.10">
    <property type="entry name" value="Zinc/RING finger domain, C3HC4 (zinc finger)"/>
    <property type="match status" value="1"/>
</dbReference>
<keyword evidence="6" id="KW-0808">Transferase</keyword>
<feature type="domain" description="U-box" evidence="10">
    <location>
        <begin position="1107"/>
        <end position="1180"/>
    </location>
</feature>
<evidence type="ECO:0000256" key="6">
    <source>
        <dbReference type="ARBA" id="ARBA00022679"/>
    </source>
</evidence>
<evidence type="ECO:0000256" key="4">
    <source>
        <dbReference type="ARBA" id="ARBA00007434"/>
    </source>
</evidence>
<keyword evidence="12" id="KW-1185">Reference proteome</keyword>
<evidence type="ECO:0000256" key="3">
    <source>
        <dbReference type="ARBA" id="ARBA00004906"/>
    </source>
</evidence>
<protein>
    <submittedName>
        <fullName evidence="11">Ubiquitin conjugation factor E4 B</fullName>
    </submittedName>
</protein>
<feature type="compositionally biased region" description="Polar residues" evidence="9">
    <location>
        <begin position="61"/>
        <end position="78"/>
    </location>
</feature>
<feature type="region of interest" description="Disordered" evidence="9">
    <location>
        <begin position="1"/>
        <end position="161"/>
    </location>
</feature>
<gene>
    <name evidence="11" type="primary">UBE4B</name>
    <name evidence="11" type="ORF">ILYODFUR_000840</name>
</gene>
<dbReference type="Pfam" id="PF04564">
    <property type="entry name" value="U-box"/>
    <property type="match status" value="1"/>
</dbReference>
<dbReference type="InterPro" id="IPR013083">
    <property type="entry name" value="Znf_RING/FYVE/PHD"/>
</dbReference>
<evidence type="ECO:0000313" key="12">
    <source>
        <dbReference type="Proteomes" id="UP001482620"/>
    </source>
</evidence>
<proteinExistence type="inferred from homology"/>
<dbReference type="InterPro" id="IPR019474">
    <property type="entry name" value="Ub_conjug_fac_E4_core"/>
</dbReference>
<dbReference type="SUPFAM" id="SSF57850">
    <property type="entry name" value="RING/U-box"/>
    <property type="match status" value="1"/>
</dbReference>
<dbReference type="SMART" id="SM00504">
    <property type="entry name" value="Ubox"/>
    <property type="match status" value="1"/>
</dbReference>
<feature type="compositionally biased region" description="Low complexity" evidence="9">
    <location>
        <begin position="16"/>
        <end position="37"/>
    </location>
</feature>
<evidence type="ECO:0000256" key="8">
    <source>
        <dbReference type="ARBA" id="ARBA00023242"/>
    </source>
</evidence>
<dbReference type="CDD" id="cd16658">
    <property type="entry name" value="RING-Ubox_UBE4B"/>
    <property type="match status" value="1"/>
</dbReference>
<evidence type="ECO:0000256" key="7">
    <source>
        <dbReference type="ARBA" id="ARBA00022786"/>
    </source>
</evidence>
<name>A0ABV0TG75_9TELE</name>
<feature type="compositionally biased region" description="Basic and acidic residues" evidence="9">
    <location>
        <begin position="144"/>
        <end position="157"/>
    </location>
</feature>
<keyword evidence="5" id="KW-0963">Cytoplasm</keyword>
<evidence type="ECO:0000256" key="2">
    <source>
        <dbReference type="ARBA" id="ARBA00004496"/>
    </source>
</evidence>
<dbReference type="PANTHER" id="PTHR13931">
    <property type="entry name" value="UBIQUITINATION FACTOR E4"/>
    <property type="match status" value="1"/>
</dbReference>
<dbReference type="InterPro" id="IPR045132">
    <property type="entry name" value="UBE4"/>
</dbReference>